<feature type="compositionally biased region" description="Acidic residues" evidence="3">
    <location>
        <begin position="337"/>
        <end position="351"/>
    </location>
</feature>
<keyword evidence="2" id="KW-0175">Coiled coil</keyword>
<dbReference type="InterPro" id="IPR052201">
    <property type="entry name" value="LRR-containing_regulator"/>
</dbReference>
<protein>
    <submittedName>
        <fullName evidence="4">Uncharacterized protein</fullName>
    </submittedName>
</protein>
<evidence type="ECO:0000256" key="3">
    <source>
        <dbReference type="SAM" id="MobiDB-lite"/>
    </source>
</evidence>
<proteinExistence type="predicted"/>
<evidence type="ECO:0000256" key="1">
    <source>
        <dbReference type="ARBA" id="ARBA00022737"/>
    </source>
</evidence>
<feature type="region of interest" description="Disordered" evidence="3">
    <location>
        <begin position="329"/>
        <end position="351"/>
    </location>
</feature>
<organism evidence="4 5">
    <name type="scientific">Cyclotella cryptica</name>
    <dbReference type="NCBI Taxonomy" id="29204"/>
    <lineage>
        <taxon>Eukaryota</taxon>
        <taxon>Sar</taxon>
        <taxon>Stramenopiles</taxon>
        <taxon>Ochrophyta</taxon>
        <taxon>Bacillariophyta</taxon>
        <taxon>Coscinodiscophyceae</taxon>
        <taxon>Thalassiosirophycidae</taxon>
        <taxon>Stephanodiscales</taxon>
        <taxon>Stephanodiscaceae</taxon>
        <taxon>Cyclotella</taxon>
    </lineage>
</organism>
<feature type="compositionally biased region" description="Acidic residues" evidence="3">
    <location>
        <begin position="520"/>
        <end position="537"/>
    </location>
</feature>
<dbReference type="PANTHER" id="PTHR24111:SF0">
    <property type="entry name" value="LEUCINE-RICH REPEAT-CONTAINING PROTEIN"/>
    <property type="match status" value="1"/>
</dbReference>
<dbReference type="SMART" id="SM00368">
    <property type="entry name" value="LRR_RI"/>
    <property type="match status" value="3"/>
</dbReference>
<dbReference type="SUPFAM" id="SSF52047">
    <property type="entry name" value="RNI-like"/>
    <property type="match status" value="1"/>
</dbReference>
<feature type="coiled-coil region" evidence="2">
    <location>
        <begin position="65"/>
        <end position="92"/>
    </location>
</feature>
<feature type="region of interest" description="Disordered" evidence="3">
    <location>
        <begin position="412"/>
        <end position="456"/>
    </location>
</feature>
<feature type="compositionally biased region" description="Basic and acidic residues" evidence="3">
    <location>
        <begin position="495"/>
        <end position="508"/>
    </location>
</feature>
<comment type="caution">
    <text evidence="4">The sequence shown here is derived from an EMBL/GenBank/DDBJ whole genome shotgun (WGS) entry which is preliminary data.</text>
</comment>
<reference evidence="4 5" key="1">
    <citation type="journal article" date="2020" name="G3 (Bethesda)">
        <title>Improved Reference Genome for Cyclotella cryptica CCMP332, a Model for Cell Wall Morphogenesis, Salinity Adaptation, and Lipid Production in Diatoms (Bacillariophyta).</title>
        <authorList>
            <person name="Roberts W.R."/>
            <person name="Downey K.M."/>
            <person name="Ruck E.C."/>
            <person name="Traller J.C."/>
            <person name="Alverson A.J."/>
        </authorList>
    </citation>
    <scope>NUCLEOTIDE SEQUENCE [LARGE SCALE GENOMIC DNA]</scope>
    <source>
        <strain evidence="4 5">CCMP332</strain>
    </source>
</reference>
<evidence type="ECO:0000313" key="4">
    <source>
        <dbReference type="EMBL" id="KAL3799265.1"/>
    </source>
</evidence>
<feature type="compositionally biased region" description="Polar residues" evidence="3">
    <location>
        <begin position="28"/>
        <end position="39"/>
    </location>
</feature>
<dbReference type="Proteomes" id="UP001516023">
    <property type="component" value="Unassembled WGS sequence"/>
</dbReference>
<gene>
    <name evidence="4" type="ORF">HJC23_012990</name>
</gene>
<feature type="region of interest" description="Disordered" evidence="3">
    <location>
        <begin position="1"/>
        <end position="51"/>
    </location>
</feature>
<evidence type="ECO:0000313" key="5">
    <source>
        <dbReference type="Proteomes" id="UP001516023"/>
    </source>
</evidence>
<name>A0ABD3QFR6_9STRA</name>
<accession>A0ABD3QFR6</accession>
<dbReference type="AlphaFoldDB" id="A0ABD3QFR6"/>
<dbReference type="Gene3D" id="3.80.10.10">
    <property type="entry name" value="Ribonuclease Inhibitor"/>
    <property type="match status" value="1"/>
</dbReference>
<dbReference type="PANTHER" id="PTHR24111">
    <property type="entry name" value="LEUCINE-RICH REPEAT-CONTAINING PROTEIN 34"/>
    <property type="match status" value="1"/>
</dbReference>
<feature type="compositionally biased region" description="Basic and acidic residues" evidence="3">
    <location>
        <begin position="445"/>
        <end position="456"/>
    </location>
</feature>
<keyword evidence="5" id="KW-1185">Reference proteome</keyword>
<evidence type="ECO:0000256" key="2">
    <source>
        <dbReference type="SAM" id="Coils"/>
    </source>
</evidence>
<keyword evidence="1" id="KW-0677">Repeat</keyword>
<dbReference type="EMBL" id="JABMIG020000040">
    <property type="protein sequence ID" value="KAL3799265.1"/>
    <property type="molecule type" value="Genomic_DNA"/>
</dbReference>
<feature type="compositionally biased region" description="Acidic residues" evidence="3">
    <location>
        <begin position="420"/>
        <end position="438"/>
    </location>
</feature>
<feature type="region of interest" description="Disordered" evidence="3">
    <location>
        <begin position="476"/>
        <end position="546"/>
    </location>
</feature>
<dbReference type="InterPro" id="IPR032675">
    <property type="entry name" value="LRR_dom_sf"/>
</dbReference>
<sequence>MTSVQGQDVKIESHASVPYRGFTAPTDPLSSGIPSTSLAYPSPSPVEPSRPSFKSRLFNFLGPRSTDVQQLIRKLEEQFQTLQVQHLKYQYETRSAKDPTTDPNHPVHAPQTPREIHFVGRSAQDPAILQLTTFLTNHDMFGAITELWLGNNLLSDEGATALASYLQLPRCPLVEVWLGQNRIGPVGTAMLAAALGSNEKSRLKCLGLNQNPIENAGAGCLAQMLRGNHTLITVDVHGCMFEGNKRTGFVDDEEEEEEAYGCKIVKINDGKEYVARIDNSSAEEKMGYVTDQRLLDAITTFSAFNKINPTREQAIRGLTLRNRRIKAASAKVAGGDTTEDTNTDNTEQEQEQETMVSQFLSDLRALPSTERLTPEEKRRWKDCEWERLYVEIERARAARSALEERLKIQEDDNVGKLGEDEIDNDAASEEEQEEEDGEGGLGEIVAEKEERLGRDLDDEIVRTESRSWRDLKMGIAGSAKVATTDQNRSVKKKLVAVEKKDDAPKNPFKENNLAPVPESGGDEELSEGVGSEDDESEQQNAEVKFV</sequence>